<evidence type="ECO:0000313" key="1">
    <source>
        <dbReference type="EMBL" id="KAF6209676.1"/>
    </source>
</evidence>
<evidence type="ECO:0000313" key="2">
    <source>
        <dbReference type="Proteomes" id="UP000466442"/>
    </source>
</evidence>
<dbReference type="AlphaFoldDB" id="A0A8S9XNR0"/>
<gene>
    <name evidence="1" type="ORF">GE061_015425</name>
</gene>
<dbReference type="Proteomes" id="UP000466442">
    <property type="component" value="Unassembled WGS sequence"/>
</dbReference>
<name>A0A8S9XNR0_APOLU</name>
<keyword evidence="2" id="KW-1185">Reference proteome</keyword>
<proteinExistence type="predicted"/>
<dbReference type="EMBL" id="WIXP02000006">
    <property type="protein sequence ID" value="KAF6209676.1"/>
    <property type="molecule type" value="Genomic_DNA"/>
</dbReference>
<reference evidence="1" key="1">
    <citation type="journal article" date="2021" name="Mol. Ecol. Resour.">
        <title>Apolygus lucorum genome provides insights into omnivorousness and mesophyll feeding.</title>
        <authorList>
            <person name="Liu Y."/>
            <person name="Liu H."/>
            <person name="Wang H."/>
            <person name="Huang T."/>
            <person name="Liu B."/>
            <person name="Yang B."/>
            <person name="Yin L."/>
            <person name="Li B."/>
            <person name="Zhang Y."/>
            <person name="Zhang S."/>
            <person name="Jiang F."/>
            <person name="Zhang X."/>
            <person name="Ren Y."/>
            <person name="Wang B."/>
            <person name="Wang S."/>
            <person name="Lu Y."/>
            <person name="Wu K."/>
            <person name="Fan W."/>
            <person name="Wang G."/>
        </authorList>
    </citation>
    <scope>NUCLEOTIDE SEQUENCE</scope>
    <source>
        <strain evidence="1">12Hb</strain>
    </source>
</reference>
<accession>A0A8S9XNR0</accession>
<organism evidence="1 2">
    <name type="scientific">Apolygus lucorum</name>
    <name type="common">Small green plant bug</name>
    <name type="synonym">Lygocoris lucorum</name>
    <dbReference type="NCBI Taxonomy" id="248454"/>
    <lineage>
        <taxon>Eukaryota</taxon>
        <taxon>Metazoa</taxon>
        <taxon>Ecdysozoa</taxon>
        <taxon>Arthropoda</taxon>
        <taxon>Hexapoda</taxon>
        <taxon>Insecta</taxon>
        <taxon>Pterygota</taxon>
        <taxon>Neoptera</taxon>
        <taxon>Paraneoptera</taxon>
        <taxon>Hemiptera</taxon>
        <taxon>Heteroptera</taxon>
        <taxon>Panheteroptera</taxon>
        <taxon>Cimicomorpha</taxon>
        <taxon>Miridae</taxon>
        <taxon>Mirini</taxon>
        <taxon>Apolygus</taxon>
    </lineage>
</organism>
<protein>
    <submittedName>
        <fullName evidence="1">Uncharacterized protein</fullName>
    </submittedName>
</protein>
<comment type="caution">
    <text evidence="1">The sequence shown here is derived from an EMBL/GenBank/DDBJ whole genome shotgun (WGS) entry which is preliminary data.</text>
</comment>
<sequence length="147" mass="16557">MGGQPKSCSLEQYSKAEASIHFPEIAKALLSLKDLCNIAGSLWYYLNQMSKARTVDCPISCKGVETVERFVSSQPNEQGQDSRLSTLLQRSKDSRTLSELRDETVRSERILIGRCPLRYHLNQMSKARTVDCRLSCKGVKTAEHFLS</sequence>